<accession>A0ABT8CYQ0</accession>
<evidence type="ECO:0000313" key="1">
    <source>
        <dbReference type="EMBL" id="MDN3709693.1"/>
    </source>
</evidence>
<dbReference type="Proteomes" id="UP001242368">
    <property type="component" value="Unassembled WGS sequence"/>
</dbReference>
<keyword evidence="2" id="KW-1185">Reference proteome</keyword>
<proteinExistence type="predicted"/>
<evidence type="ECO:0000313" key="2">
    <source>
        <dbReference type="Proteomes" id="UP001242368"/>
    </source>
</evidence>
<organism evidence="1 2">
    <name type="scientific">Paenimyroides ceti</name>
    <dbReference type="NCBI Taxonomy" id="395087"/>
    <lineage>
        <taxon>Bacteria</taxon>
        <taxon>Pseudomonadati</taxon>
        <taxon>Bacteroidota</taxon>
        <taxon>Flavobacteriia</taxon>
        <taxon>Flavobacteriales</taxon>
        <taxon>Flavobacteriaceae</taxon>
        <taxon>Paenimyroides</taxon>
    </lineage>
</organism>
<gene>
    <name evidence="1" type="ORF">QW060_22305</name>
</gene>
<reference evidence="2" key="1">
    <citation type="journal article" date="2019" name="Int. J. Syst. Evol. Microbiol.">
        <title>The Global Catalogue of Microorganisms (GCM) 10K type strain sequencing project: providing services to taxonomists for standard genome sequencing and annotation.</title>
        <authorList>
            <consortium name="The Broad Institute Genomics Platform"/>
            <consortium name="The Broad Institute Genome Sequencing Center for Infectious Disease"/>
            <person name="Wu L."/>
            <person name="Ma J."/>
        </authorList>
    </citation>
    <scope>NUCLEOTIDE SEQUENCE [LARGE SCALE GENOMIC DNA]</scope>
    <source>
        <strain evidence="2">CECT 7184</strain>
    </source>
</reference>
<dbReference type="PANTHER" id="PTHR32305">
    <property type="match status" value="1"/>
</dbReference>
<sequence length="101" mass="11422">MGLNLYDFGARNYDAALGRWMNVDPLAEKMRRFSPYVYAFNNPIRFIDPDGMMPFDLIINGADADTALKELNDDSQLNMVRDATTGKVTMADKSKLDYSKS</sequence>
<dbReference type="InterPro" id="IPR022385">
    <property type="entry name" value="Rhs_assc_core"/>
</dbReference>
<dbReference type="Gene3D" id="2.180.10.10">
    <property type="entry name" value="RHS repeat-associated core"/>
    <property type="match status" value="1"/>
</dbReference>
<protein>
    <submittedName>
        <fullName evidence="1">RHS repeat-associated core domain-containing protein</fullName>
    </submittedName>
</protein>
<dbReference type="PANTHER" id="PTHR32305:SF15">
    <property type="entry name" value="PROTEIN RHSA-RELATED"/>
    <property type="match status" value="1"/>
</dbReference>
<dbReference type="RefSeq" id="WP_290365180.1">
    <property type="nucleotide sequence ID" value="NZ_JAUFQU010000052.1"/>
</dbReference>
<dbReference type="EMBL" id="JAUFQU010000052">
    <property type="protein sequence ID" value="MDN3709693.1"/>
    <property type="molecule type" value="Genomic_DNA"/>
</dbReference>
<name>A0ABT8CYQ0_9FLAO</name>
<dbReference type="InterPro" id="IPR050708">
    <property type="entry name" value="T6SS_VgrG/RHS"/>
</dbReference>
<comment type="caution">
    <text evidence="1">The sequence shown here is derived from an EMBL/GenBank/DDBJ whole genome shotgun (WGS) entry which is preliminary data.</text>
</comment>
<dbReference type="NCBIfam" id="TIGR03696">
    <property type="entry name" value="Rhs_assc_core"/>
    <property type="match status" value="1"/>
</dbReference>